<dbReference type="Pfam" id="PF01638">
    <property type="entry name" value="HxlR"/>
    <property type="match status" value="1"/>
</dbReference>
<keyword evidence="3" id="KW-0804">Transcription</keyword>
<dbReference type="PROSITE" id="PS51118">
    <property type="entry name" value="HTH_HXLR"/>
    <property type="match status" value="1"/>
</dbReference>
<keyword evidence="2" id="KW-0238">DNA-binding</keyword>
<evidence type="ECO:0000256" key="4">
    <source>
        <dbReference type="SAM" id="MobiDB-lite"/>
    </source>
</evidence>
<feature type="domain" description="HTH hxlR-type" evidence="5">
    <location>
        <begin position="12"/>
        <end position="109"/>
    </location>
</feature>
<evidence type="ECO:0000256" key="2">
    <source>
        <dbReference type="ARBA" id="ARBA00023125"/>
    </source>
</evidence>
<dbReference type="SUPFAM" id="SSF46785">
    <property type="entry name" value="Winged helix' DNA-binding domain"/>
    <property type="match status" value="1"/>
</dbReference>
<evidence type="ECO:0000313" key="6">
    <source>
        <dbReference type="EMBL" id="WTY97648.1"/>
    </source>
</evidence>
<name>A0AAU3GXB2_9ACTN</name>
<organism evidence="6">
    <name type="scientific">Streptomyces sp. NBC_01401</name>
    <dbReference type="NCBI Taxonomy" id="2903854"/>
    <lineage>
        <taxon>Bacteria</taxon>
        <taxon>Bacillati</taxon>
        <taxon>Actinomycetota</taxon>
        <taxon>Actinomycetes</taxon>
        <taxon>Kitasatosporales</taxon>
        <taxon>Streptomycetaceae</taxon>
        <taxon>Streptomyces</taxon>
    </lineage>
</organism>
<proteinExistence type="predicted"/>
<dbReference type="PANTHER" id="PTHR33204:SF18">
    <property type="entry name" value="TRANSCRIPTIONAL REGULATORY PROTEIN"/>
    <property type="match status" value="1"/>
</dbReference>
<dbReference type="AlphaFoldDB" id="A0AAU3GXB2"/>
<evidence type="ECO:0000256" key="3">
    <source>
        <dbReference type="ARBA" id="ARBA00023163"/>
    </source>
</evidence>
<dbReference type="InterPro" id="IPR036390">
    <property type="entry name" value="WH_DNA-bd_sf"/>
</dbReference>
<accession>A0AAU3GXB2</accession>
<dbReference type="PANTHER" id="PTHR33204">
    <property type="entry name" value="TRANSCRIPTIONAL REGULATOR, MARR FAMILY"/>
    <property type="match status" value="1"/>
</dbReference>
<keyword evidence="1" id="KW-0805">Transcription regulation</keyword>
<sequence length="177" mass="19583">MALGKDYAAQQCSMARALEVVGERWTLLVVRDAFYGVRRYNDFLGHLGIPRAVLAARLQALTEAGVLTKERYQESPPRDAYVLTDRGKALWPILRSLGLWGREHIQDTLPLRHFVHATCGTELGEFGQCPACGSVGVPPEDVEMRPGAGLDPDPEDPVSRALLAPRRLLQPLDTDRV</sequence>
<dbReference type="GO" id="GO:0003677">
    <property type="term" value="F:DNA binding"/>
    <property type="evidence" value="ECO:0007669"/>
    <property type="project" value="UniProtKB-KW"/>
</dbReference>
<gene>
    <name evidence="6" type="ORF">OG626_23530</name>
</gene>
<feature type="region of interest" description="Disordered" evidence="4">
    <location>
        <begin position="140"/>
        <end position="177"/>
    </location>
</feature>
<dbReference type="Gene3D" id="1.10.10.10">
    <property type="entry name" value="Winged helix-like DNA-binding domain superfamily/Winged helix DNA-binding domain"/>
    <property type="match status" value="1"/>
</dbReference>
<evidence type="ECO:0000256" key="1">
    <source>
        <dbReference type="ARBA" id="ARBA00023015"/>
    </source>
</evidence>
<dbReference type="InterPro" id="IPR002577">
    <property type="entry name" value="HTH_HxlR"/>
</dbReference>
<dbReference type="InterPro" id="IPR036388">
    <property type="entry name" value="WH-like_DNA-bd_sf"/>
</dbReference>
<protein>
    <submittedName>
        <fullName evidence="6">Helix-turn-helix transcriptional regulator</fullName>
    </submittedName>
</protein>
<dbReference type="EMBL" id="CP109535">
    <property type="protein sequence ID" value="WTY97648.1"/>
    <property type="molecule type" value="Genomic_DNA"/>
</dbReference>
<evidence type="ECO:0000259" key="5">
    <source>
        <dbReference type="PROSITE" id="PS51118"/>
    </source>
</evidence>
<feature type="compositionally biased region" description="Low complexity" evidence="4">
    <location>
        <begin position="160"/>
        <end position="177"/>
    </location>
</feature>
<reference evidence="6" key="1">
    <citation type="submission" date="2022-10" db="EMBL/GenBank/DDBJ databases">
        <title>The complete genomes of actinobacterial strains from the NBC collection.</title>
        <authorList>
            <person name="Joergensen T.S."/>
            <person name="Alvarez Arevalo M."/>
            <person name="Sterndorff E.B."/>
            <person name="Faurdal D."/>
            <person name="Vuksanovic O."/>
            <person name="Mourched A.-S."/>
            <person name="Charusanti P."/>
            <person name="Shaw S."/>
            <person name="Blin K."/>
            <person name="Weber T."/>
        </authorList>
    </citation>
    <scope>NUCLEOTIDE SEQUENCE</scope>
    <source>
        <strain evidence="6">NBC_01401</strain>
    </source>
</reference>